<dbReference type="AlphaFoldDB" id="A0A3B0V292"/>
<accession>A0A3B0V292</accession>
<gene>
    <name evidence="1" type="ORF">MNBD_GAMMA01-450</name>
</gene>
<name>A0A3B0V292_9ZZZZ</name>
<dbReference type="EMBL" id="UOEW01000071">
    <property type="protein sequence ID" value="VAW34513.1"/>
    <property type="molecule type" value="Genomic_DNA"/>
</dbReference>
<reference evidence="1" key="1">
    <citation type="submission" date="2018-06" db="EMBL/GenBank/DDBJ databases">
        <authorList>
            <person name="Zhirakovskaya E."/>
        </authorList>
    </citation>
    <scope>NUCLEOTIDE SEQUENCE</scope>
</reference>
<organism evidence="1">
    <name type="scientific">hydrothermal vent metagenome</name>
    <dbReference type="NCBI Taxonomy" id="652676"/>
    <lineage>
        <taxon>unclassified sequences</taxon>
        <taxon>metagenomes</taxon>
        <taxon>ecological metagenomes</taxon>
    </lineage>
</organism>
<evidence type="ECO:0000313" key="1">
    <source>
        <dbReference type="EMBL" id="VAW34513.1"/>
    </source>
</evidence>
<proteinExistence type="predicted"/>
<sequence length="29" mass="3319">MDLPFVDADCFNKTNPIKVPIENLLMKLV</sequence>
<protein>
    <submittedName>
        <fullName evidence="1">Uncharacterized protein</fullName>
    </submittedName>
</protein>